<dbReference type="Pfam" id="PF19953">
    <property type="entry name" value="EACC1"/>
    <property type="match status" value="1"/>
</dbReference>
<dbReference type="EMBL" id="JBHMEI010000062">
    <property type="protein sequence ID" value="MFB9207604.1"/>
    <property type="molecule type" value="Genomic_DNA"/>
</dbReference>
<accession>A0ABV5ISR5</accession>
<dbReference type="InterPro" id="IPR045428">
    <property type="entry name" value="EACC1"/>
</dbReference>
<gene>
    <name evidence="1" type="ORF">ACFFV7_40930</name>
</gene>
<keyword evidence="2" id="KW-1185">Reference proteome</keyword>
<reference evidence="1 2" key="1">
    <citation type="submission" date="2024-09" db="EMBL/GenBank/DDBJ databases">
        <authorList>
            <person name="Sun Q."/>
            <person name="Mori K."/>
        </authorList>
    </citation>
    <scope>NUCLEOTIDE SEQUENCE [LARGE SCALE GENOMIC DNA]</scope>
    <source>
        <strain evidence="1 2">CCM 3426</strain>
    </source>
</reference>
<dbReference type="Proteomes" id="UP001589647">
    <property type="component" value="Unassembled WGS sequence"/>
</dbReference>
<evidence type="ECO:0000313" key="1">
    <source>
        <dbReference type="EMBL" id="MFB9207604.1"/>
    </source>
</evidence>
<organism evidence="1 2">
    <name type="scientific">Nonomuraea spiralis</name>
    <dbReference type="NCBI Taxonomy" id="46182"/>
    <lineage>
        <taxon>Bacteria</taxon>
        <taxon>Bacillati</taxon>
        <taxon>Actinomycetota</taxon>
        <taxon>Actinomycetes</taxon>
        <taxon>Streptosporangiales</taxon>
        <taxon>Streptosporangiaceae</taxon>
        <taxon>Nonomuraea</taxon>
    </lineage>
</organism>
<dbReference type="RefSeq" id="WP_189654165.1">
    <property type="nucleotide sequence ID" value="NZ_BMRC01000060.1"/>
</dbReference>
<protein>
    <submittedName>
        <fullName evidence="1">Uncharacterized protein</fullName>
    </submittedName>
</protein>
<name>A0ABV5ISR5_9ACTN</name>
<sequence>MPNDVVSDGSKANAEDKSTGLTLVLVEPAAQVRGLYTYLRRDPDLRSSVRLLESAPPPGTLGPVAEAVEFVTGSPELVATVAGVVIAWLRYRTSDVKLTVKRSDGTEVTVTANRVRTLSNEQTRAIMSEVQDALRSQSPTDAPEG</sequence>
<evidence type="ECO:0000313" key="2">
    <source>
        <dbReference type="Proteomes" id="UP001589647"/>
    </source>
</evidence>
<comment type="caution">
    <text evidence="1">The sequence shown here is derived from an EMBL/GenBank/DDBJ whole genome shotgun (WGS) entry which is preliminary data.</text>
</comment>
<proteinExistence type="predicted"/>